<accession>A0A4Y2IVL0</accession>
<name>A0A4Y2IVL0_ARAVE</name>
<keyword evidence="2" id="KW-1185">Reference proteome</keyword>
<dbReference type="PANTHER" id="PTHR19446">
    <property type="entry name" value="REVERSE TRANSCRIPTASES"/>
    <property type="match status" value="1"/>
</dbReference>
<dbReference type="OrthoDB" id="6146582at2759"/>
<proteinExistence type="predicted"/>
<organism evidence="1 2">
    <name type="scientific">Araneus ventricosus</name>
    <name type="common">Orbweaver spider</name>
    <name type="synonym">Epeira ventricosa</name>
    <dbReference type="NCBI Taxonomy" id="182803"/>
    <lineage>
        <taxon>Eukaryota</taxon>
        <taxon>Metazoa</taxon>
        <taxon>Ecdysozoa</taxon>
        <taxon>Arthropoda</taxon>
        <taxon>Chelicerata</taxon>
        <taxon>Arachnida</taxon>
        <taxon>Araneae</taxon>
        <taxon>Araneomorphae</taxon>
        <taxon>Entelegynae</taxon>
        <taxon>Araneoidea</taxon>
        <taxon>Araneidae</taxon>
        <taxon>Araneus</taxon>
    </lineage>
</organism>
<comment type="caution">
    <text evidence="1">The sequence shown here is derived from an EMBL/GenBank/DDBJ whole genome shotgun (WGS) entry which is preliminary data.</text>
</comment>
<protein>
    <recommendedName>
        <fullName evidence="3">RNA-directed DNA polymerase from mobile element jockey</fullName>
    </recommendedName>
</protein>
<reference evidence="1 2" key="1">
    <citation type="journal article" date="2019" name="Sci. Rep.">
        <title>Orb-weaving spider Araneus ventricosus genome elucidates the spidroin gene catalogue.</title>
        <authorList>
            <person name="Kono N."/>
            <person name="Nakamura H."/>
            <person name="Ohtoshi R."/>
            <person name="Moran D.A.P."/>
            <person name="Shinohara A."/>
            <person name="Yoshida Y."/>
            <person name="Fujiwara M."/>
            <person name="Mori M."/>
            <person name="Tomita M."/>
            <person name="Arakawa K."/>
        </authorList>
    </citation>
    <scope>NUCLEOTIDE SEQUENCE [LARGE SCALE GENOMIC DNA]</scope>
</reference>
<dbReference type="Proteomes" id="UP000499080">
    <property type="component" value="Unassembled WGS sequence"/>
</dbReference>
<sequence>MLEGRAVFIPKNASPVCEKMVRSFVILQKWWMFLLKPLPLFAQQVTRPKFSSHIKIVRNALSCASRRQNIDDVFCNTDLTTFELHTALSVTKHTSPGPDEITHFIIQHLSEHYLLNILYMFNRIWKEHVFADCWKHAFIIPIPKPGKDPQDPLNYRPMALTSCMCKLYERIVNVRLVADRSCLLRVYRSIIRSVIDYRSVMCGSARASYLKRLDYVHQALRLCLGASRTSPLLILYTEAFEPSLSCRRNKMSLYYFRILSKDDHPLRGTLSNGNNNRLFNARPSRIPHFGLRA</sequence>
<evidence type="ECO:0000313" key="1">
    <source>
        <dbReference type="EMBL" id="GBM81837.1"/>
    </source>
</evidence>
<dbReference type="AlphaFoldDB" id="A0A4Y2IVL0"/>
<gene>
    <name evidence="1" type="ORF">AVEN_91581_1</name>
</gene>
<evidence type="ECO:0008006" key="3">
    <source>
        <dbReference type="Google" id="ProtNLM"/>
    </source>
</evidence>
<evidence type="ECO:0000313" key="2">
    <source>
        <dbReference type="Proteomes" id="UP000499080"/>
    </source>
</evidence>
<dbReference type="EMBL" id="BGPR01108115">
    <property type="protein sequence ID" value="GBM81837.1"/>
    <property type="molecule type" value="Genomic_DNA"/>
</dbReference>